<reference evidence="2" key="2">
    <citation type="journal article" date="2023" name="IMA Fungus">
        <title>Comparative genomic study of the Penicillium genus elucidates a diverse pangenome and 15 lateral gene transfer events.</title>
        <authorList>
            <person name="Petersen C."/>
            <person name="Sorensen T."/>
            <person name="Nielsen M.R."/>
            <person name="Sondergaard T.E."/>
            <person name="Sorensen J.L."/>
            <person name="Fitzpatrick D.A."/>
            <person name="Frisvad J.C."/>
            <person name="Nielsen K.L."/>
        </authorList>
    </citation>
    <scope>NUCLEOTIDE SEQUENCE</scope>
    <source>
        <strain evidence="2">IBT 34128</strain>
    </source>
</reference>
<feature type="region of interest" description="Disordered" evidence="1">
    <location>
        <begin position="148"/>
        <end position="193"/>
    </location>
</feature>
<dbReference type="AlphaFoldDB" id="A0A9W9EGR8"/>
<evidence type="ECO:0000313" key="2">
    <source>
        <dbReference type="EMBL" id="KAJ5081461.1"/>
    </source>
</evidence>
<name>A0A9W9EGR8_9EURO</name>
<dbReference type="GeneID" id="81399419"/>
<dbReference type="Proteomes" id="UP001141434">
    <property type="component" value="Unassembled WGS sequence"/>
</dbReference>
<accession>A0A9W9EGR8</accession>
<dbReference type="EMBL" id="JAPMSZ010000012">
    <property type="protein sequence ID" value="KAJ5081461.1"/>
    <property type="molecule type" value="Genomic_DNA"/>
</dbReference>
<proteinExistence type="predicted"/>
<keyword evidence="3" id="KW-1185">Reference proteome</keyword>
<dbReference type="OrthoDB" id="3508621at2759"/>
<protein>
    <submittedName>
        <fullName evidence="2">Uncharacterized protein</fullName>
    </submittedName>
</protein>
<evidence type="ECO:0000256" key="1">
    <source>
        <dbReference type="SAM" id="MobiDB-lite"/>
    </source>
</evidence>
<sequence>MPRTKNRDYLPSKEAEWHHRVAEFQLTGETIHNAKLKSASTIDETQYLLLRVLWIESAAFQLDLNRFELADWKKKADSLLGGFASWHNYRQSFSGTPIDIPEGTFAVARKYQLQAAQATDKILRPSVELSPRQTRSMTARLARQLAQAHLETPTKSTGNPKYPRDDDSEIDEDSGDEEEEEEEETPFYSPGAGEIRTLMYPQTKDEQIVNIALVDFLNALTMHFRSANDWSIHRVAFKATFTHASFEARTDGYLEDSKKDGKARALIEVKPMIRADKIKPIRMQEAAQMAAWIKYDQDINGSLNKRGRCVIFPPFVQISPGHTADKMQSSSHIPKSPSDIYHLCRIRC</sequence>
<reference evidence="2" key="1">
    <citation type="submission" date="2022-11" db="EMBL/GenBank/DDBJ databases">
        <authorList>
            <person name="Petersen C."/>
        </authorList>
    </citation>
    <scope>NUCLEOTIDE SEQUENCE</scope>
    <source>
        <strain evidence="2">IBT 34128</strain>
    </source>
</reference>
<evidence type="ECO:0000313" key="3">
    <source>
        <dbReference type="Proteomes" id="UP001141434"/>
    </source>
</evidence>
<feature type="compositionally biased region" description="Acidic residues" evidence="1">
    <location>
        <begin position="166"/>
        <end position="185"/>
    </location>
</feature>
<dbReference type="RefSeq" id="XP_056506748.1">
    <property type="nucleotide sequence ID" value="XM_056660250.1"/>
</dbReference>
<gene>
    <name evidence="2" type="ORF">NUU61_009725</name>
</gene>
<organism evidence="2 3">
    <name type="scientific">Penicillium alfredii</name>
    <dbReference type="NCBI Taxonomy" id="1506179"/>
    <lineage>
        <taxon>Eukaryota</taxon>
        <taxon>Fungi</taxon>
        <taxon>Dikarya</taxon>
        <taxon>Ascomycota</taxon>
        <taxon>Pezizomycotina</taxon>
        <taxon>Eurotiomycetes</taxon>
        <taxon>Eurotiomycetidae</taxon>
        <taxon>Eurotiales</taxon>
        <taxon>Aspergillaceae</taxon>
        <taxon>Penicillium</taxon>
    </lineage>
</organism>
<comment type="caution">
    <text evidence="2">The sequence shown here is derived from an EMBL/GenBank/DDBJ whole genome shotgun (WGS) entry which is preliminary data.</text>
</comment>